<reference evidence="4" key="1">
    <citation type="submission" date="2021-01" db="EMBL/GenBank/DDBJ databases">
        <title>Whole genome shotgun sequence of Actinoplanes cyaneus NBRC 14990.</title>
        <authorList>
            <person name="Komaki H."/>
            <person name="Tamura T."/>
        </authorList>
    </citation>
    <scope>NUCLEOTIDE SEQUENCE</scope>
    <source>
        <strain evidence="4">NBRC 14990</strain>
    </source>
</reference>
<dbReference type="CDD" id="cd03215">
    <property type="entry name" value="ABC_Carb_Monos_II"/>
    <property type="match status" value="1"/>
</dbReference>
<dbReference type="CDD" id="cd03216">
    <property type="entry name" value="ABC_Carb_Monos_I"/>
    <property type="match status" value="1"/>
</dbReference>
<dbReference type="SMART" id="SM00382">
    <property type="entry name" value="AAA"/>
    <property type="match status" value="1"/>
</dbReference>
<dbReference type="Gene3D" id="3.40.50.300">
    <property type="entry name" value="P-loop containing nucleotide triphosphate hydrolases"/>
    <property type="match status" value="2"/>
</dbReference>
<dbReference type="PROSITE" id="PS00211">
    <property type="entry name" value="ABC_TRANSPORTER_1"/>
    <property type="match status" value="2"/>
</dbReference>
<keyword evidence="2" id="KW-0067">ATP-binding</keyword>
<dbReference type="AlphaFoldDB" id="A0A919M723"/>
<accession>A0A919M723</accession>
<dbReference type="PANTHER" id="PTHR43790">
    <property type="entry name" value="CARBOHYDRATE TRANSPORT ATP-BINDING PROTEIN MG119-RELATED"/>
    <property type="match status" value="1"/>
</dbReference>
<dbReference type="InterPro" id="IPR027417">
    <property type="entry name" value="P-loop_NTPase"/>
</dbReference>
<gene>
    <name evidence="4" type="ORF">Acy02nite_28800</name>
</gene>
<dbReference type="InterPro" id="IPR003439">
    <property type="entry name" value="ABC_transporter-like_ATP-bd"/>
</dbReference>
<comment type="caution">
    <text evidence="4">The sequence shown here is derived from an EMBL/GenBank/DDBJ whole genome shotgun (WGS) entry which is preliminary data.</text>
</comment>
<dbReference type="GO" id="GO:0005524">
    <property type="term" value="F:ATP binding"/>
    <property type="evidence" value="ECO:0007669"/>
    <property type="project" value="UniProtKB-KW"/>
</dbReference>
<feature type="domain" description="ABC transporter" evidence="3">
    <location>
        <begin position="7"/>
        <end position="239"/>
    </location>
</feature>
<evidence type="ECO:0000259" key="3">
    <source>
        <dbReference type="PROSITE" id="PS50893"/>
    </source>
</evidence>
<keyword evidence="5" id="KW-1185">Reference proteome</keyword>
<organism evidence="4 5">
    <name type="scientific">Actinoplanes cyaneus</name>
    <dbReference type="NCBI Taxonomy" id="52696"/>
    <lineage>
        <taxon>Bacteria</taxon>
        <taxon>Bacillati</taxon>
        <taxon>Actinomycetota</taxon>
        <taxon>Actinomycetes</taxon>
        <taxon>Micromonosporales</taxon>
        <taxon>Micromonosporaceae</taxon>
        <taxon>Actinoplanes</taxon>
    </lineage>
</organism>
<dbReference type="GO" id="GO:0016887">
    <property type="term" value="F:ATP hydrolysis activity"/>
    <property type="evidence" value="ECO:0007669"/>
    <property type="project" value="InterPro"/>
</dbReference>
<dbReference type="InterPro" id="IPR017871">
    <property type="entry name" value="ABC_transporter-like_CS"/>
</dbReference>
<name>A0A919M723_9ACTN</name>
<keyword evidence="1" id="KW-0547">Nucleotide-binding</keyword>
<dbReference type="Proteomes" id="UP000619479">
    <property type="component" value="Unassembled WGS sequence"/>
</dbReference>
<dbReference type="SUPFAM" id="SSF52540">
    <property type="entry name" value="P-loop containing nucleoside triphosphate hydrolases"/>
    <property type="match status" value="2"/>
</dbReference>
<dbReference type="PROSITE" id="PS50893">
    <property type="entry name" value="ABC_TRANSPORTER_2"/>
    <property type="match status" value="2"/>
</dbReference>
<dbReference type="Pfam" id="PF00005">
    <property type="entry name" value="ABC_tran"/>
    <property type="match status" value="2"/>
</dbReference>
<protein>
    <submittedName>
        <fullName evidence="4">ABC transporter</fullName>
    </submittedName>
</protein>
<evidence type="ECO:0000313" key="4">
    <source>
        <dbReference type="EMBL" id="GID64999.1"/>
    </source>
</evidence>
<proteinExistence type="predicted"/>
<sequence>MAPEPALRLRGITKRYGAVVACDGVDLTLERGEIHGLLGENGAGKSTLMRILLGLETQDSGAIDRDGRAVTITGPRQAAALGISMVHQHFSLVDPLAVWENVALGQSGPVRRAAVRAGVRAAAERYGLAIDPDARVGSLSAGERQRVELLKCLRRDPAVLIMDEPTSVLTRAESAELFAVLRRVVAAEHRAVVLISHKLAEITTATDRVTVIRAGRVVLRRATAATTEAELAREMVGREVTLGAAVGVLPHAPAPAAPASSQAALRLRGLTTRPGLDDLCLTVHAGEIVGLYGAEGNGQKSLGDVLSGLTVPDAGTVEVAGAPVDLRRPGALSAAGLGIVPEDRHHAGVVLDLSVAENLVMTRLGDVSGRVFVDRRRLRRRARALADEYGITAPSLDSPLRTLSGGNQQRVVLARELSGRPRVLVAAQPSRGLDVGAVEDLYARLRRCASDGIAVLVISTELEEILALTTRVATIFRGRIVGELPTAQADAERLGLLTGGAA</sequence>
<dbReference type="InterPro" id="IPR003593">
    <property type="entry name" value="AAA+_ATPase"/>
</dbReference>
<evidence type="ECO:0000313" key="5">
    <source>
        <dbReference type="Proteomes" id="UP000619479"/>
    </source>
</evidence>
<evidence type="ECO:0000256" key="2">
    <source>
        <dbReference type="ARBA" id="ARBA00022840"/>
    </source>
</evidence>
<evidence type="ECO:0000256" key="1">
    <source>
        <dbReference type="ARBA" id="ARBA00022741"/>
    </source>
</evidence>
<feature type="domain" description="ABC transporter" evidence="3">
    <location>
        <begin position="259"/>
        <end position="502"/>
    </location>
</feature>
<dbReference type="InterPro" id="IPR050107">
    <property type="entry name" value="ABC_carbohydrate_import_ATPase"/>
</dbReference>
<dbReference type="PANTHER" id="PTHR43790:SF4">
    <property type="entry name" value="GUANOSINE IMPORT ATP-BINDING PROTEIN NUPO"/>
    <property type="match status" value="1"/>
</dbReference>
<dbReference type="EMBL" id="BOMH01000019">
    <property type="protein sequence ID" value="GID64999.1"/>
    <property type="molecule type" value="Genomic_DNA"/>
</dbReference>
<dbReference type="RefSeq" id="WP_203740732.1">
    <property type="nucleotide sequence ID" value="NZ_BAAAUC010000065.1"/>
</dbReference>